<name>A0AAV1CL74_OLDCO</name>
<dbReference type="InterPro" id="IPR001611">
    <property type="entry name" value="Leu-rich_rpt"/>
</dbReference>
<dbReference type="Gene3D" id="3.80.10.10">
    <property type="entry name" value="Ribonuclease Inhibitor"/>
    <property type="match status" value="4"/>
</dbReference>
<keyword evidence="5" id="KW-0433">Leucine-rich repeat</keyword>
<reference evidence="18" key="1">
    <citation type="submission" date="2023-03" db="EMBL/GenBank/DDBJ databases">
        <authorList>
            <person name="Julca I."/>
        </authorList>
    </citation>
    <scope>NUCLEOTIDE SEQUENCE</scope>
</reference>
<sequence length="1019" mass="113909">MGRRLLFSLLFLTLFYQIISSIHATCLNDQRSKLLQFREGLNFDFIYANKLQNWNESTDCCRWDGIRCDSVGHVISLELPDQITSIQNENWKSLFNLEHLEYLNLAWSDFHDAFPVELRNLTGLKYLNFSQFGFFSTEESTTSWCDTLSFLSKLQVLSLSGVSRLGPICSSLLNLTSLTVLQLEGNEFSASVPDFFANFSSLISLGLGSNDFHGNFPEQIFHMPTLEIIDLSYNNELQGRLPEFQAFGSLKEIILSSTNFSGSVPNSIVNLRALSVLDLSACKFQGAIPSTLGNISELVYLDLRFNKFSGSIPSFQMSRKLVHIDLSLNALTGPIHSAHFEGLPDLQSITMEDNFLSGRLPSYFFALPSLQSLQISSNQFEGQIDQESLTINASSSLLMELDLSNNRLGGQIPNFFLHLQKIVVLKLSFNSFTGNLRADMFSGLRSLKTLSLSYNDFLMDATCNSTSTCLSSLPQLNDLELASCNLKIFPEFLKNQTLLTNLDLSLNKITGEIPNWFWNIRNGSFQNVNLSFNHLEGFQKPYNFSSISVLDLHANQLSGELPLPTPSMEYLDYSKNNFNVSIPPRIGEYLLGCVYLSLSNNNISGKISESICNVGSLKFLDLSDNSLSGGIPGCLFAMMENLIVLNLAGNNLQGLMPNTFSENCVLGTLDLSKNALKGKLPNTLSNCYLEVLNVGNNYLEDNFPCKLMENRPDLHILVLRSNRFHGEINCKWNNNESSWPSLQIVDIARNNFSGFLPAQLFLNWKGMMIEDIGAEASQPLQYEVSDFVIYLDYRHWSYQNVVNLTIKGVELELGRILTIYTVMDFSCNNFQGEIPDAIGELSALYLLNLSHNSFTGPVPASMGKLAQLGSLDLSVNQLTGKIPINLENLTFLEFLNLSYNQLVGKIPSGKQFQTFTESSFMGNRGLCGFPLNFSCTNDGLMNNNGSSSSTPVSLSTSKNHEIDWAYVSATLGFSVGLGIIFLLNRFGPGWWQRFDASFFHFILRILGLEVQERLYGNPL</sequence>
<evidence type="ECO:0000256" key="8">
    <source>
        <dbReference type="ARBA" id="ARBA00022737"/>
    </source>
</evidence>
<dbReference type="Pfam" id="PF00560">
    <property type="entry name" value="LRR_1"/>
    <property type="match status" value="8"/>
</dbReference>
<evidence type="ECO:0000256" key="15">
    <source>
        <dbReference type="SAM" id="Phobius"/>
    </source>
</evidence>
<evidence type="ECO:0000256" key="12">
    <source>
        <dbReference type="ARBA" id="ARBA00023136"/>
    </source>
</evidence>
<keyword evidence="19" id="KW-1185">Reference proteome</keyword>
<evidence type="ECO:0000313" key="19">
    <source>
        <dbReference type="Proteomes" id="UP001161247"/>
    </source>
</evidence>
<keyword evidence="6 15" id="KW-0812">Transmembrane</keyword>
<evidence type="ECO:0000256" key="3">
    <source>
        <dbReference type="ARBA" id="ARBA00009592"/>
    </source>
</evidence>
<evidence type="ECO:0000256" key="9">
    <source>
        <dbReference type="ARBA" id="ARBA00022741"/>
    </source>
</evidence>
<evidence type="ECO:0000256" key="10">
    <source>
        <dbReference type="ARBA" id="ARBA00022840"/>
    </source>
</evidence>
<accession>A0AAV1CL74</accession>
<evidence type="ECO:0000313" key="18">
    <source>
        <dbReference type="EMBL" id="CAI9095868.1"/>
    </source>
</evidence>
<gene>
    <name evidence="18" type="ORF">OLC1_LOCUS6747</name>
</gene>
<evidence type="ECO:0000256" key="5">
    <source>
        <dbReference type="ARBA" id="ARBA00022614"/>
    </source>
</evidence>
<dbReference type="InterPro" id="IPR032675">
    <property type="entry name" value="LRR_dom_sf"/>
</dbReference>
<dbReference type="PANTHER" id="PTHR48053:SF164">
    <property type="entry name" value="LEUCINE-RICH REPEAT-CONTAINING N-TERMINAL PLANT-TYPE DOMAIN-CONTAINING PROTEIN"/>
    <property type="match status" value="1"/>
</dbReference>
<dbReference type="GO" id="GO:0005886">
    <property type="term" value="C:plasma membrane"/>
    <property type="evidence" value="ECO:0007669"/>
    <property type="project" value="UniProtKB-SubCell"/>
</dbReference>
<evidence type="ECO:0000256" key="4">
    <source>
        <dbReference type="ARBA" id="ARBA00022475"/>
    </source>
</evidence>
<keyword evidence="14" id="KW-0325">Glycoprotein</keyword>
<dbReference type="EMBL" id="OX459119">
    <property type="protein sequence ID" value="CAI9095868.1"/>
    <property type="molecule type" value="Genomic_DNA"/>
</dbReference>
<dbReference type="AlphaFoldDB" id="A0AAV1CL74"/>
<keyword evidence="12 15" id="KW-0472">Membrane</keyword>
<dbReference type="InterPro" id="IPR013210">
    <property type="entry name" value="LRR_N_plant-typ"/>
</dbReference>
<protein>
    <submittedName>
        <fullName evidence="18">OLC1v1031897C1</fullName>
    </submittedName>
</protein>
<dbReference type="GO" id="GO:0005524">
    <property type="term" value="F:ATP binding"/>
    <property type="evidence" value="ECO:0007669"/>
    <property type="project" value="UniProtKB-KW"/>
</dbReference>
<proteinExistence type="inferred from homology"/>
<keyword evidence="7 16" id="KW-0732">Signal</keyword>
<dbReference type="GO" id="GO:0051707">
    <property type="term" value="P:response to other organism"/>
    <property type="evidence" value="ECO:0007669"/>
    <property type="project" value="UniProtKB-ARBA"/>
</dbReference>
<keyword evidence="4" id="KW-1003">Cell membrane</keyword>
<feature type="chain" id="PRO_5043785152" evidence="16">
    <location>
        <begin position="25"/>
        <end position="1019"/>
    </location>
</feature>
<keyword evidence="8" id="KW-0677">Repeat</keyword>
<dbReference type="SUPFAM" id="SSF52058">
    <property type="entry name" value="L domain-like"/>
    <property type="match status" value="4"/>
</dbReference>
<dbReference type="PANTHER" id="PTHR48053">
    <property type="entry name" value="LEUCINE RICH REPEAT FAMILY PROTEIN, EXPRESSED"/>
    <property type="match status" value="1"/>
</dbReference>
<dbReference type="SMART" id="SM00369">
    <property type="entry name" value="LRR_TYP"/>
    <property type="match status" value="8"/>
</dbReference>
<dbReference type="Pfam" id="PF08263">
    <property type="entry name" value="LRRNT_2"/>
    <property type="match status" value="1"/>
</dbReference>
<dbReference type="FunFam" id="3.80.10.10:FF:000095">
    <property type="entry name" value="LRR receptor-like serine/threonine-protein kinase GSO1"/>
    <property type="match status" value="1"/>
</dbReference>
<feature type="signal peptide" evidence="16">
    <location>
        <begin position="1"/>
        <end position="24"/>
    </location>
</feature>
<comment type="similarity">
    <text evidence="3">Belongs to the RLP family.</text>
</comment>
<evidence type="ECO:0000256" key="2">
    <source>
        <dbReference type="ARBA" id="ARBA00004479"/>
    </source>
</evidence>
<keyword evidence="9" id="KW-0547">Nucleotide-binding</keyword>
<dbReference type="FunFam" id="3.80.10.10:FF:000213">
    <property type="entry name" value="Tyrosine-sulfated glycopeptide receptor 1"/>
    <property type="match status" value="1"/>
</dbReference>
<dbReference type="GO" id="GO:0006952">
    <property type="term" value="P:defense response"/>
    <property type="evidence" value="ECO:0007669"/>
    <property type="project" value="UniProtKB-ARBA"/>
</dbReference>
<keyword evidence="11 15" id="KW-1133">Transmembrane helix</keyword>
<evidence type="ECO:0000256" key="11">
    <source>
        <dbReference type="ARBA" id="ARBA00022989"/>
    </source>
</evidence>
<evidence type="ECO:0000256" key="14">
    <source>
        <dbReference type="ARBA" id="ARBA00023180"/>
    </source>
</evidence>
<organism evidence="18 19">
    <name type="scientific">Oldenlandia corymbosa var. corymbosa</name>
    <dbReference type="NCBI Taxonomy" id="529605"/>
    <lineage>
        <taxon>Eukaryota</taxon>
        <taxon>Viridiplantae</taxon>
        <taxon>Streptophyta</taxon>
        <taxon>Embryophyta</taxon>
        <taxon>Tracheophyta</taxon>
        <taxon>Spermatophyta</taxon>
        <taxon>Magnoliopsida</taxon>
        <taxon>eudicotyledons</taxon>
        <taxon>Gunneridae</taxon>
        <taxon>Pentapetalae</taxon>
        <taxon>asterids</taxon>
        <taxon>lamiids</taxon>
        <taxon>Gentianales</taxon>
        <taxon>Rubiaceae</taxon>
        <taxon>Rubioideae</taxon>
        <taxon>Spermacoceae</taxon>
        <taxon>Hedyotis-Oldenlandia complex</taxon>
        <taxon>Oldenlandia</taxon>
    </lineage>
</organism>
<dbReference type="Proteomes" id="UP001161247">
    <property type="component" value="Chromosome 2"/>
</dbReference>
<evidence type="ECO:0000256" key="16">
    <source>
        <dbReference type="SAM" id="SignalP"/>
    </source>
</evidence>
<keyword evidence="13" id="KW-0675">Receptor</keyword>
<evidence type="ECO:0000256" key="13">
    <source>
        <dbReference type="ARBA" id="ARBA00023170"/>
    </source>
</evidence>
<feature type="domain" description="Leucine-rich repeat-containing N-terminal plant-type" evidence="17">
    <location>
        <begin position="27"/>
        <end position="69"/>
    </location>
</feature>
<dbReference type="Pfam" id="PF13855">
    <property type="entry name" value="LRR_8"/>
    <property type="match status" value="2"/>
</dbReference>
<dbReference type="InterPro" id="IPR003591">
    <property type="entry name" value="Leu-rich_rpt_typical-subtyp"/>
</dbReference>
<keyword evidence="10" id="KW-0067">ATP-binding</keyword>
<comment type="subcellular location">
    <subcellularLocation>
        <location evidence="1">Cell membrane</location>
    </subcellularLocation>
    <subcellularLocation>
        <location evidence="2">Membrane</location>
        <topology evidence="2">Single-pass type I membrane protein</topology>
    </subcellularLocation>
</comment>
<feature type="transmembrane region" description="Helical" evidence="15">
    <location>
        <begin position="964"/>
        <end position="983"/>
    </location>
</feature>
<evidence type="ECO:0000256" key="7">
    <source>
        <dbReference type="ARBA" id="ARBA00022729"/>
    </source>
</evidence>
<dbReference type="InterPro" id="IPR051716">
    <property type="entry name" value="Plant_RL_S/T_kinase"/>
</dbReference>
<evidence type="ECO:0000256" key="1">
    <source>
        <dbReference type="ARBA" id="ARBA00004236"/>
    </source>
</evidence>
<evidence type="ECO:0000256" key="6">
    <source>
        <dbReference type="ARBA" id="ARBA00022692"/>
    </source>
</evidence>
<evidence type="ECO:0000259" key="17">
    <source>
        <dbReference type="Pfam" id="PF08263"/>
    </source>
</evidence>